<dbReference type="Gene3D" id="1.20.120.330">
    <property type="entry name" value="Nucleotidyltransferases domain 2"/>
    <property type="match status" value="1"/>
</dbReference>
<evidence type="ECO:0000313" key="3">
    <source>
        <dbReference type="Proteomes" id="UP000297832"/>
    </source>
</evidence>
<dbReference type="Proteomes" id="UP000297832">
    <property type="component" value="Unassembled WGS sequence"/>
</dbReference>
<dbReference type="AlphaFoldDB" id="A0A5F2C6G4"/>
<proteinExistence type="predicted"/>
<dbReference type="InterPro" id="IPR038026">
    <property type="entry name" value="MtlR-like_sf"/>
</dbReference>
<sequence length="205" mass="23948">MAIYKKDFHKKIKSTIDTLRKKFLNENKRLSKIVQGDDWSFMIKSLAILESIVLRLLVTKTNDARFEKFYSRISLSQKADLLVDLELVTKQQRKFISFLSKIRNNLAHNPDEINFNLKKYLKSLSANELNQLPNLISVSENDKHKLSLNYIKRNPKNAIWVTLFTLLSLLIAETEMIETRRELDKLAIHTSEELLKDIAPEIFVS</sequence>
<comment type="caution">
    <text evidence="1">The sequence shown here is derived from an EMBL/GenBank/DDBJ whole genome shotgun (WGS) entry which is preliminary data.</text>
</comment>
<organism evidence="1 3">
    <name type="scientific">Leptospira selangorensis</name>
    <dbReference type="NCBI Taxonomy" id="2484982"/>
    <lineage>
        <taxon>Bacteria</taxon>
        <taxon>Pseudomonadati</taxon>
        <taxon>Spirochaetota</taxon>
        <taxon>Spirochaetia</taxon>
        <taxon>Leptospirales</taxon>
        <taxon>Leptospiraceae</taxon>
        <taxon>Leptospira</taxon>
    </lineage>
</organism>
<dbReference type="Proteomes" id="UP000298057">
    <property type="component" value="Unassembled WGS sequence"/>
</dbReference>
<dbReference type="EMBL" id="RQGU01000027">
    <property type="protein sequence ID" value="TGM27940.1"/>
    <property type="molecule type" value="Genomic_DNA"/>
</dbReference>
<dbReference type="RefSeq" id="WP_135625862.1">
    <property type="nucleotide sequence ID" value="NZ_RQGU01000027.1"/>
</dbReference>
<reference evidence="3 4" key="2">
    <citation type="journal article" date="2019" name="PLoS Negl. Trop. Dis.">
        <title>Revisiting the worldwide diversity of Leptospira species in the environment.</title>
        <authorList>
            <person name="Vincent A.T."/>
            <person name="Schiettekatte O."/>
            <person name="Bourhy P."/>
            <person name="Veyrier F.J."/>
            <person name="Picardeau M."/>
        </authorList>
    </citation>
    <scope>NUCLEOTIDE SEQUENCE [LARGE SCALE GENOMIC DNA]</scope>
    <source>
        <strain evidence="1 3">201702405</strain>
        <strain evidence="4">201702406</strain>
    </source>
</reference>
<dbReference type="SUPFAM" id="SSF158668">
    <property type="entry name" value="MtlR-like"/>
    <property type="match status" value="1"/>
</dbReference>
<gene>
    <name evidence="1" type="ORF">EHQ81_19420</name>
    <name evidence="2" type="ORF">EHQ82_01600</name>
</gene>
<keyword evidence="4" id="KW-1185">Reference proteome</keyword>
<evidence type="ECO:0000313" key="1">
    <source>
        <dbReference type="EMBL" id="TGM10278.1"/>
    </source>
</evidence>
<reference evidence="2" key="1">
    <citation type="submission" date="2018-10" db="EMBL/GenBank/DDBJ databases">
        <authorList>
            <person name="Vincent A.T."/>
            <person name="Schiettekatte O."/>
            <person name="Bourhy P."/>
            <person name="Veyrier F.J."/>
            <person name="Picardeau M."/>
        </authorList>
    </citation>
    <scope>NUCLEOTIDE SEQUENCE</scope>
    <source>
        <strain evidence="2">201702406</strain>
    </source>
</reference>
<accession>A0A5F2C6G4</accession>
<protein>
    <submittedName>
        <fullName evidence="1">Uncharacterized protein</fullName>
    </submittedName>
</protein>
<name>A0A5F2C6G4_9LEPT</name>
<evidence type="ECO:0000313" key="4">
    <source>
        <dbReference type="Proteomes" id="UP000298057"/>
    </source>
</evidence>
<evidence type="ECO:0000313" key="2">
    <source>
        <dbReference type="EMBL" id="TGM27940.1"/>
    </source>
</evidence>
<dbReference type="EMBL" id="RQGV01000029">
    <property type="protein sequence ID" value="TGM10278.1"/>
    <property type="molecule type" value="Genomic_DNA"/>
</dbReference>